<dbReference type="PANTHER" id="PTHR12526">
    <property type="entry name" value="GLYCOSYLTRANSFERASE"/>
    <property type="match status" value="1"/>
</dbReference>
<dbReference type="GO" id="GO:0016757">
    <property type="term" value="F:glycosyltransferase activity"/>
    <property type="evidence" value="ECO:0007669"/>
    <property type="project" value="UniProtKB-KW"/>
</dbReference>
<gene>
    <name evidence="4" type="ORF">M4486_10555</name>
</gene>
<dbReference type="InterPro" id="IPR028098">
    <property type="entry name" value="Glyco_trans_4-like_N"/>
</dbReference>
<organism evidence="4 5">
    <name type="scientific">Brachybacterium kimchii</name>
    <dbReference type="NCBI Taxonomy" id="2942909"/>
    <lineage>
        <taxon>Bacteria</taxon>
        <taxon>Bacillati</taxon>
        <taxon>Actinomycetota</taxon>
        <taxon>Actinomycetes</taxon>
        <taxon>Micrococcales</taxon>
        <taxon>Dermabacteraceae</taxon>
        <taxon>Brachybacterium</taxon>
    </lineage>
</organism>
<reference evidence="4" key="1">
    <citation type="submission" date="2022-05" db="EMBL/GenBank/DDBJ databases">
        <title>Genomic analysis of Brachybacterium sp. CBA3104.</title>
        <authorList>
            <person name="Roh S.W."/>
            <person name="Kim Y.B."/>
            <person name="Kim Y."/>
        </authorList>
    </citation>
    <scope>NUCLEOTIDE SEQUENCE</scope>
    <source>
        <strain evidence="4">CBA3104</strain>
    </source>
</reference>
<dbReference type="EMBL" id="CP097218">
    <property type="protein sequence ID" value="UQN28094.1"/>
    <property type="molecule type" value="Genomic_DNA"/>
</dbReference>
<keyword evidence="2 4" id="KW-0808">Transferase</keyword>
<proteinExistence type="predicted"/>
<evidence type="ECO:0000256" key="2">
    <source>
        <dbReference type="ARBA" id="ARBA00022679"/>
    </source>
</evidence>
<evidence type="ECO:0000313" key="5">
    <source>
        <dbReference type="Proteomes" id="UP001055868"/>
    </source>
</evidence>
<keyword evidence="5" id="KW-1185">Reference proteome</keyword>
<sequence>MSEAGIDSVALTRTGYPVMVGKFWAKDEDLVDGIRYTRCLPGRLGETPESRLEQEVARAMELVDEFDPHVLHATTDYRNALVAQAVSAETGIPWVFEVRGLMEQTWIASHRTPTSREAASASQKASLVSAREGELAAQAGAVITLSQTMADELERRGVDAGVITVVPNGVEKSLLDQDLTPQGARNRLGLDVPPDAFVVGAVSALVPYEGHDVLLHAVSEILHSSHVSQVVRDRLHVVIAGDGTAAPSLIALAAELGIQDRVIMPGRVPREEAKFWVQALDVVVVPRLDLDVSRAVTPQKPVEAMALGRPVVVSDLPALRECVTNSRGQICATLAPAGDPSGLAQAIVDLADSDRRRAALADRAHQLASERTWLSMVRRYVAAYDRAQWECREGAVGGD</sequence>
<dbReference type="Pfam" id="PF13692">
    <property type="entry name" value="Glyco_trans_1_4"/>
    <property type="match status" value="1"/>
</dbReference>
<dbReference type="EC" id="2.4.-.-" evidence="4"/>
<dbReference type="SUPFAM" id="SSF53756">
    <property type="entry name" value="UDP-Glycosyltransferase/glycogen phosphorylase"/>
    <property type="match status" value="1"/>
</dbReference>
<dbReference type="Proteomes" id="UP001055868">
    <property type="component" value="Chromosome"/>
</dbReference>
<dbReference type="Pfam" id="PF13579">
    <property type="entry name" value="Glyco_trans_4_4"/>
    <property type="match status" value="1"/>
</dbReference>
<evidence type="ECO:0000259" key="3">
    <source>
        <dbReference type="Pfam" id="PF13579"/>
    </source>
</evidence>
<dbReference type="Gene3D" id="3.40.50.2000">
    <property type="entry name" value="Glycogen Phosphorylase B"/>
    <property type="match status" value="2"/>
</dbReference>
<accession>A0ABY4N0L0</accession>
<protein>
    <submittedName>
        <fullName evidence="4">Glycosyltransferase</fullName>
        <ecNumber evidence="4">2.4.-.-</ecNumber>
    </submittedName>
</protein>
<name>A0ABY4N0L0_9MICO</name>
<evidence type="ECO:0000313" key="4">
    <source>
        <dbReference type="EMBL" id="UQN28094.1"/>
    </source>
</evidence>
<feature type="domain" description="Glycosyltransferase subfamily 4-like N-terminal" evidence="3">
    <location>
        <begin position="3"/>
        <end position="169"/>
    </location>
</feature>
<evidence type="ECO:0000256" key="1">
    <source>
        <dbReference type="ARBA" id="ARBA00022676"/>
    </source>
</evidence>
<keyword evidence="1 4" id="KW-0328">Glycosyltransferase</keyword>